<reference evidence="2 3" key="1">
    <citation type="submission" date="2020-04" db="EMBL/GenBank/DDBJ databases">
        <title>Massilia sp. RP-1-19 isolated from soil.</title>
        <authorList>
            <person name="Dahal R.H."/>
        </authorList>
    </citation>
    <scope>NUCLEOTIDE SEQUENCE [LARGE SCALE GENOMIC DNA]</scope>
    <source>
        <strain evidence="2 3">RP-1-19</strain>
    </source>
</reference>
<dbReference type="Pfam" id="PF04286">
    <property type="entry name" value="DUF445"/>
    <property type="match status" value="1"/>
</dbReference>
<feature type="transmembrane region" description="Helical" evidence="1">
    <location>
        <begin position="41"/>
        <end position="62"/>
    </location>
</feature>
<proteinExistence type="predicted"/>
<gene>
    <name evidence="2" type="ORF">HHL21_08355</name>
</gene>
<protein>
    <submittedName>
        <fullName evidence="2">DUF445 family protein</fullName>
    </submittedName>
</protein>
<evidence type="ECO:0000256" key="1">
    <source>
        <dbReference type="SAM" id="Phobius"/>
    </source>
</evidence>
<sequence length="425" mass="47152">MTKEIELRRAKQLALAFLAGAVALFVVTLFLPRVWWAELLAAFSEAAMVGALADWFAVVALFRRVPIPVVSRHTAIIPKNKEKIADNLALFVREKFLDTESIVGLVRRHDPAAKVATWLALPEHTEQLGSYLVKLASGLLDFIDDAPVRSFISRAIRSAIGTVDLSRTAGVVLEALTRDGRHQALLDAGIGQLATVMSSEETQGYIADGIVNWLKDAYPFTEKVLPSEWLGRKGAEVAVATANRIINDIHNDPQHPVRVNFNRFTAEFIERLQADPEFVAKGEEIKRHLLDDESMNAYIGALWDDLREWIRKDLHSEDSVLHRRVVGAAAWVGKVLQDDPRLRQSLNDHLENAARGAGPEFAEFLTRHIADTVKNWDTREMSEQVELNIGKDLQFIRINGTIVGGMIGVLLYLVSHLAALAGAAS</sequence>
<name>A0A848HML6_9BURK</name>
<feature type="transmembrane region" description="Helical" evidence="1">
    <location>
        <begin position="12"/>
        <end position="35"/>
    </location>
</feature>
<dbReference type="Proteomes" id="UP000583752">
    <property type="component" value="Unassembled WGS sequence"/>
</dbReference>
<dbReference type="RefSeq" id="WP_169464800.1">
    <property type="nucleotide sequence ID" value="NZ_JABBGG010000004.1"/>
</dbReference>
<dbReference type="PANTHER" id="PTHR38442">
    <property type="entry name" value="INNER MEMBRANE PROTEIN-RELATED"/>
    <property type="match status" value="1"/>
</dbReference>
<keyword evidence="1" id="KW-1133">Transmembrane helix</keyword>
<dbReference type="PANTHER" id="PTHR38442:SF1">
    <property type="entry name" value="INNER MEMBRANE PROTEIN"/>
    <property type="match status" value="1"/>
</dbReference>
<dbReference type="EMBL" id="JABBGG010000004">
    <property type="protein sequence ID" value="NML61091.1"/>
    <property type="molecule type" value="Genomic_DNA"/>
</dbReference>
<keyword evidence="3" id="KW-1185">Reference proteome</keyword>
<keyword evidence="1" id="KW-0472">Membrane</keyword>
<feature type="transmembrane region" description="Helical" evidence="1">
    <location>
        <begin position="401"/>
        <end position="424"/>
    </location>
</feature>
<dbReference type="GO" id="GO:0005886">
    <property type="term" value="C:plasma membrane"/>
    <property type="evidence" value="ECO:0007669"/>
    <property type="project" value="TreeGrafter"/>
</dbReference>
<comment type="caution">
    <text evidence="2">The sequence shown here is derived from an EMBL/GenBank/DDBJ whole genome shotgun (WGS) entry which is preliminary data.</text>
</comment>
<keyword evidence="1" id="KW-0812">Transmembrane</keyword>
<accession>A0A848HML6</accession>
<dbReference type="InterPro" id="IPR007383">
    <property type="entry name" value="DUF445"/>
</dbReference>
<evidence type="ECO:0000313" key="3">
    <source>
        <dbReference type="Proteomes" id="UP000583752"/>
    </source>
</evidence>
<organism evidence="2 3">
    <name type="scientific">Massilia polaris</name>
    <dbReference type="NCBI Taxonomy" id="2728846"/>
    <lineage>
        <taxon>Bacteria</taxon>
        <taxon>Pseudomonadati</taxon>
        <taxon>Pseudomonadota</taxon>
        <taxon>Betaproteobacteria</taxon>
        <taxon>Burkholderiales</taxon>
        <taxon>Oxalobacteraceae</taxon>
        <taxon>Telluria group</taxon>
        <taxon>Massilia</taxon>
    </lineage>
</organism>
<dbReference type="AlphaFoldDB" id="A0A848HML6"/>
<evidence type="ECO:0000313" key="2">
    <source>
        <dbReference type="EMBL" id="NML61091.1"/>
    </source>
</evidence>